<reference evidence="2 3" key="1">
    <citation type="submission" date="2021-01" db="EMBL/GenBank/DDBJ databases">
        <title>Whole genome shotgun sequence of Plantactinospora endophytica NBRC 110450.</title>
        <authorList>
            <person name="Komaki H."/>
            <person name="Tamura T."/>
        </authorList>
    </citation>
    <scope>NUCLEOTIDE SEQUENCE [LARGE SCALE GENOMIC DNA]</scope>
    <source>
        <strain evidence="2 3">NBRC 110450</strain>
    </source>
</reference>
<evidence type="ECO:0000256" key="1">
    <source>
        <dbReference type="SAM" id="MobiDB-lite"/>
    </source>
</evidence>
<feature type="compositionally biased region" description="Low complexity" evidence="1">
    <location>
        <begin position="233"/>
        <end position="258"/>
    </location>
</feature>
<comment type="caution">
    <text evidence="2">The sequence shown here is derived from an EMBL/GenBank/DDBJ whole genome shotgun (WGS) entry which is preliminary data.</text>
</comment>
<keyword evidence="3" id="KW-1185">Reference proteome</keyword>
<sequence>MPNHGYEPPAPVLLARHRRSGGAHVGYRRVTGVHRAEGLGRPARRYLFTVALLAGTSSLPILAAIGSGSATVADGMPPADATPFVPPSAGLPPLLVSPHPTVPPVVEPGPAGTGARSQRTGWRPFLVPPGGLPDRAAPADGEPGRLPPVEPPGANDPGLPGAPVPPTAGPPPQSPAPPAPPSPSPETPSPTPSPVASPSPSRDSSTGSPSAAPSGPPAPSGTPTAPSGPPAPTGAAPTPGATASAGPTATPEPTDHPATPAPTPAPVPSTPPV</sequence>
<evidence type="ECO:0000313" key="3">
    <source>
        <dbReference type="Proteomes" id="UP000646749"/>
    </source>
</evidence>
<feature type="compositionally biased region" description="Pro residues" evidence="1">
    <location>
        <begin position="160"/>
        <end position="197"/>
    </location>
</feature>
<organism evidence="2 3">
    <name type="scientific">Plantactinospora endophytica</name>
    <dbReference type="NCBI Taxonomy" id="673535"/>
    <lineage>
        <taxon>Bacteria</taxon>
        <taxon>Bacillati</taxon>
        <taxon>Actinomycetota</taxon>
        <taxon>Actinomycetes</taxon>
        <taxon>Micromonosporales</taxon>
        <taxon>Micromonosporaceae</taxon>
        <taxon>Plantactinospora</taxon>
    </lineage>
</organism>
<dbReference type="EMBL" id="BONW01000017">
    <property type="protein sequence ID" value="GIG88936.1"/>
    <property type="molecule type" value="Genomic_DNA"/>
</dbReference>
<protein>
    <submittedName>
        <fullName evidence="2">Uncharacterized protein</fullName>
    </submittedName>
</protein>
<name>A0ABQ4E3Q0_9ACTN</name>
<feature type="region of interest" description="Disordered" evidence="1">
    <location>
        <begin position="100"/>
        <end position="273"/>
    </location>
</feature>
<evidence type="ECO:0000313" key="2">
    <source>
        <dbReference type="EMBL" id="GIG88936.1"/>
    </source>
</evidence>
<accession>A0ABQ4E3Q0</accession>
<gene>
    <name evidence="2" type="ORF">Pen02_38720</name>
</gene>
<feature type="compositionally biased region" description="Low complexity" evidence="1">
    <location>
        <begin position="198"/>
        <end position="213"/>
    </location>
</feature>
<dbReference type="RefSeq" id="WP_203867447.1">
    <property type="nucleotide sequence ID" value="NZ_BONW01000017.1"/>
</dbReference>
<dbReference type="Proteomes" id="UP000646749">
    <property type="component" value="Unassembled WGS sequence"/>
</dbReference>
<proteinExistence type="predicted"/>
<feature type="compositionally biased region" description="Pro residues" evidence="1">
    <location>
        <begin position="259"/>
        <end position="273"/>
    </location>
</feature>
<feature type="compositionally biased region" description="Pro residues" evidence="1">
    <location>
        <begin position="214"/>
        <end position="232"/>
    </location>
</feature>